<feature type="domain" description="DUF5060" evidence="2">
    <location>
        <begin position="2"/>
        <end position="65"/>
    </location>
</feature>
<protein>
    <submittedName>
        <fullName evidence="4">Uncharacterized protein DUF5060</fullName>
    </submittedName>
</protein>
<evidence type="ECO:0000259" key="3">
    <source>
        <dbReference type="Pfam" id="PF18310"/>
    </source>
</evidence>
<keyword evidence="5" id="KW-1185">Reference proteome</keyword>
<organism evidence="4 5">
    <name type="scientific">Faecalicatena orotica</name>
    <dbReference type="NCBI Taxonomy" id="1544"/>
    <lineage>
        <taxon>Bacteria</taxon>
        <taxon>Bacillati</taxon>
        <taxon>Bacillota</taxon>
        <taxon>Clostridia</taxon>
        <taxon>Lachnospirales</taxon>
        <taxon>Lachnospiraceae</taxon>
        <taxon>Faecalicatena</taxon>
    </lineage>
</organism>
<dbReference type="InterPro" id="IPR041239">
    <property type="entry name" value="DUF5605"/>
</dbReference>
<dbReference type="InterPro" id="IPR017853">
    <property type="entry name" value="GH"/>
</dbReference>
<dbReference type="Proteomes" id="UP000245845">
    <property type="component" value="Unassembled WGS sequence"/>
</dbReference>
<dbReference type="EMBL" id="QGDL01000007">
    <property type="protein sequence ID" value="PWJ28888.1"/>
    <property type="molecule type" value="Genomic_DNA"/>
</dbReference>
<dbReference type="Gene3D" id="2.60.40.10">
    <property type="entry name" value="Immunoglobulins"/>
    <property type="match status" value="1"/>
</dbReference>
<dbReference type="InterPro" id="IPR025277">
    <property type="entry name" value="Apiosidase-like_cat_dom"/>
</dbReference>
<dbReference type="PANTHER" id="PTHR37836:SF2">
    <property type="entry name" value="DUF4038 DOMAIN-CONTAINING PROTEIN"/>
    <property type="match status" value="1"/>
</dbReference>
<sequence length="505" mass="59455">MKCYEMFELTFSGPEPEGSWAETDITGIFRCGDDEKTVKGFYDGDGIYKVRFLPQRIGTYRWKVEGAVQAEGTEECTASDISHGMIRAVGTHFEYEDGTKYLPFGTTVYALAHQTEDMIEQTLESLAESPFNKVRHCIFPKHYDYNHNDPEFYPFEKDTEGKWDVHHPCLAYWRRFEKIILKMGEMGIETDLILFHPYDRWGFAFLNMEECMVYLDYVMRRLAAYPYIWWSIANEYDIMFHRTIEDWYRIEGFITEGDPYRHLLSSHNCLKLYNFSRPSVTHCCVQTIAMYKADEWQKRFQKPVVYDECCYEGNLQHEWGNISGFEMVNRFWCACVKGAYATHGETFLDDQDVLWWAKGGKLKGKSPKRIAFLKDLMYSLPSYMTPWEEPFWEDFEKVKEAKMGDVEEHPYFKLMDSMDEENREILQIKDAKYTGCCGEEVFLKYYARQCARVSSIHLPKDKKYRIEVIDVWNMTRETLLEEAGGTVEFQMPGKEGIAVLAVRTD</sequence>
<evidence type="ECO:0000313" key="4">
    <source>
        <dbReference type="EMBL" id="PWJ28888.1"/>
    </source>
</evidence>
<reference evidence="4 5" key="1">
    <citation type="submission" date="2018-05" db="EMBL/GenBank/DDBJ databases">
        <title>The Hungate 1000. A catalogue of reference genomes from the rumen microbiome.</title>
        <authorList>
            <person name="Kelly W."/>
        </authorList>
    </citation>
    <scope>NUCLEOTIDE SEQUENCE [LARGE SCALE GENOMIC DNA]</scope>
    <source>
        <strain evidence="4 5">NLAE-zl-C242</strain>
    </source>
</reference>
<gene>
    <name evidence="4" type="ORF">A8806_10736</name>
</gene>
<proteinExistence type="predicted"/>
<evidence type="ECO:0000259" key="1">
    <source>
        <dbReference type="Pfam" id="PF13204"/>
    </source>
</evidence>
<evidence type="ECO:0000259" key="2">
    <source>
        <dbReference type="Pfam" id="PF16586"/>
    </source>
</evidence>
<feature type="domain" description="DUF5605" evidence="3">
    <location>
        <begin position="438"/>
        <end position="499"/>
    </location>
</feature>
<dbReference type="PANTHER" id="PTHR37836">
    <property type="entry name" value="LMO1036 PROTEIN"/>
    <property type="match status" value="1"/>
</dbReference>
<feature type="domain" description="Apiosidase-like catalytic" evidence="1">
    <location>
        <begin position="91"/>
        <end position="347"/>
    </location>
</feature>
<dbReference type="Pfam" id="PF16586">
    <property type="entry name" value="DUF5060"/>
    <property type="match status" value="1"/>
</dbReference>
<dbReference type="AlphaFoldDB" id="A0A2Y9BEJ7"/>
<dbReference type="RefSeq" id="WP_181368685.1">
    <property type="nucleotide sequence ID" value="NZ_BAAACK010000011.1"/>
</dbReference>
<dbReference type="InterPro" id="IPR032260">
    <property type="entry name" value="DUF5060"/>
</dbReference>
<name>A0A2Y9BEJ7_9FIRM</name>
<dbReference type="SUPFAM" id="SSF51445">
    <property type="entry name" value="(Trans)glycosidases"/>
    <property type="match status" value="1"/>
</dbReference>
<dbReference type="InterPro" id="IPR013783">
    <property type="entry name" value="Ig-like_fold"/>
</dbReference>
<dbReference type="Gene3D" id="3.20.20.80">
    <property type="entry name" value="Glycosidases"/>
    <property type="match status" value="1"/>
</dbReference>
<comment type="caution">
    <text evidence="4">The sequence shown here is derived from an EMBL/GenBank/DDBJ whole genome shotgun (WGS) entry which is preliminary data.</text>
</comment>
<dbReference type="Pfam" id="PF18310">
    <property type="entry name" value="DUF5605"/>
    <property type="match status" value="1"/>
</dbReference>
<dbReference type="Pfam" id="PF13204">
    <property type="entry name" value="Apiosidase"/>
    <property type="match status" value="1"/>
</dbReference>
<dbReference type="Gene3D" id="2.60.40.3950">
    <property type="match status" value="1"/>
</dbReference>
<accession>A0A2Y9BEJ7</accession>
<evidence type="ECO:0000313" key="5">
    <source>
        <dbReference type="Proteomes" id="UP000245845"/>
    </source>
</evidence>